<gene>
    <name evidence="7" type="ORF">IAC18_07970</name>
</gene>
<reference evidence="7" key="2">
    <citation type="journal article" date="2021" name="PeerJ">
        <title>Extensive microbial diversity within the chicken gut microbiome revealed by metagenomics and culture.</title>
        <authorList>
            <person name="Gilroy R."/>
            <person name="Ravi A."/>
            <person name="Getino M."/>
            <person name="Pursley I."/>
            <person name="Horton D.L."/>
            <person name="Alikhan N.F."/>
            <person name="Baker D."/>
            <person name="Gharbi K."/>
            <person name="Hall N."/>
            <person name="Watson M."/>
            <person name="Adriaenssens E.M."/>
            <person name="Foster-Nyarko E."/>
            <person name="Jarju S."/>
            <person name="Secka A."/>
            <person name="Antonio M."/>
            <person name="Oren A."/>
            <person name="Chaudhuri R.R."/>
            <person name="La Ragione R."/>
            <person name="Hildebrand F."/>
            <person name="Pallen M.J."/>
        </authorList>
    </citation>
    <scope>NUCLEOTIDE SEQUENCE</scope>
    <source>
        <strain evidence="7">ChiHjej10B9-9673</strain>
    </source>
</reference>
<evidence type="ECO:0000313" key="7">
    <source>
        <dbReference type="EMBL" id="HIS67487.1"/>
    </source>
</evidence>
<evidence type="ECO:0000313" key="8">
    <source>
        <dbReference type="Proteomes" id="UP000824001"/>
    </source>
</evidence>
<dbReference type="InterPro" id="IPR006367">
    <property type="entry name" value="Sirohaem_synthase_N"/>
</dbReference>
<comment type="caution">
    <text evidence="7">The sequence shown here is derived from an EMBL/GenBank/DDBJ whole genome shotgun (WGS) entry which is preliminary data.</text>
</comment>
<keyword evidence="5" id="KW-0627">Porphyrin biosynthesis</keyword>
<dbReference type="InterPro" id="IPR042518">
    <property type="entry name" value="SirC_C"/>
</dbReference>
<name>A0A9D1FE90_9FIRM</name>
<dbReference type="Proteomes" id="UP000824001">
    <property type="component" value="Unassembled WGS sequence"/>
</dbReference>
<evidence type="ECO:0000256" key="3">
    <source>
        <dbReference type="ARBA" id="ARBA00023002"/>
    </source>
</evidence>
<dbReference type="Gene3D" id="3.40.50.720">
    <property type="entry name" value="NAD(P)-binding Rossmann-like Domain"/>
    <property type="match status" value="1"/>
</dbReference>
<evidence type="ECO:0000256" key="1">
    <source>
        <dbReference type="ARBA" id="ARBA00005010"/>
    </source>
</evidence>
<evidence type="ECO:0000256" key="4">
    <source>
        <dbReference type="ARBA" id="ARBA00023027"/>
    </source>
</evidence>
<dbReference type="EC" id="1.3.1.76" evidence="2"/>
<evidence type="ECO:0000256" key="6">
    <source>
        <dbReference type="ARBA" id="ARBA00047561"/>
    </source>
</evidence>
<dbReference type="GO" id="GO:0004325">
    <property type="term" value="F:ferrochelatase activity"/>
    <property type="evidence" value="ECO:0007669"/>
    <property type="project" value="InterPro"/>
</dbReference>
<dbReference type="AlphaFoldDB" id="A0A9D1FE90"/>
<accession>A0A9D1FE90</accession>
<dbReference type="NCBIfam" id="TIGR01470">
    <property type="entry name" value="cysG_Nterm"/>
    <property type="match status" value="1"/>
</dbReference>
<dbReference type="PANTHER" id="PTHR35330:SF1">
    <property type="entry name" value="SIROHEME BIOSYNTHESIS PROTEIN MET8"/>
    <property type="match status" value="1"/>
</dbReference>
<dbReference type="PANTHER" id="PTHR35330">
    <property type="entry name" value="SIROHEME BIOSYNTHESIS PROTEIN MET8"/>
    <property type="match status" value="1"/>
</dbReference>
<proteinExistence type="predicted"/>
<evidence type="ECO:0000256" key="5">
    <source>
        <dbReference type="ARBA" id="ARBA00023244"/>
    </source>
</evidence>
<sequence length="207" mass="22223">MALFPMFIELSGKNVLIVGGGAVALRKCERLRPYGAELTAVAGRFLPAFISAPGVKLLFRPFEDADVEGRDLVIAATDERALNSRVAALCRERGIPVNVVDCPEECGFVFPALTLRGRLSAGFCTGGASPTAAAHFNREFAESLPEGVEEILDFMAEVRPRVIEAVPDQRRRARIFAFLFNACLDAGGEPDEETLLSIVPELGGDGA</sequence>
<dbReference type="Gene3D" id="1.10.8.610">
    <property type="entry name" value="SirC, precorrin-2 dehydrogenase, C-terminal helical domain-like"/>
    <property type="match status" value="1"/>
</dbReference>
<protein>
    <recommendedName>
        <fullName evidence="2">precorrin-2 dehydrogenase</fullName>
        <ecNumber evidence="2">1.3.1.76</ecNumber>
    </recommendedName>
</protein>
<dbReference type="GO" id="GO:0019354">
    <property type="term" value="P:siroheme biosynthetic process"/>
    <property type="evidence" value="ECO:0007669"/>
    <property type="project" value="InterPro"/>
</dbReference>
<reference evidence="7" key="1">
    <citation type="submission" date="2020-10" db="EMBL/GenBank/DDBJ databases">
        <authorList>
            <person name="Gilroy R."/>
        </authorList>
    </citation>
    <scope>NUCLEOTIDE SEQUENCE</scope>
    <source>
        <strain evidence="7">ChiHjej10B9-9673</strain>
    </source>
</reference>
<dbReference type="SUPFAM" id="SSF51735">
    <property type="entry name" value="NAD(P)-binding Rossmann-fold domains"/>
    <property type="match status" value="1"/>
</dbReference>
<dbReference type="SUPFAM" id="SSF75615">
    <property type="entry name" value="Siroheme synthase middle domains-like"/>
    <property type="match status" value="1"/>
</dbReference>
<keyword evidence="3" id="KW-0560">Oxidoreductase</keyword>
<comment type="pathway">
    <text evidence="1">Porphyrin-containing compound metabolism; siroheme biosynthesis; sirohydrochlorin from precorrin-2: step 1/1.</text>
</comment>
<dbReference type="Pfam" id="PF13241">
    <property type="entry name" value="NAD_binding_7"/>
    <property type="match status" value="1"/>
</dbReference>
<keyword evidence="4" id="KW-0520">NAD</keyword>
<evidence type="ECO:0000256" key="2">
    <source>
        <dbReference type="ARBA" id="ARBA00012400"/>
    </source>
</evidence>
<dbReference type="InterPro" id="IPR028161">
    <property type="entry name" value="Met8-like"/>
</dbReference>
<dbReference type="EMBL" id="DVJK01000225">
    <property type="protein sequence ID" value="HIS67487.1"/>
    <property type="molecule type" value="Genomic_DNA"/>
</dbReference>
<dbReference type="InterPro" id="IPR036291">
    <property type="entry name" value="NAD(P)-bd_dom_sf"/>
</dbReference>
<dbReference type="GO" id="GO:0043115">
    <property type="term" value="F:precorrin-2 dehydrogenase activity"/>
    <property type="evidence" value="ECO:0007669"/>
    <property type="project" value="UniProtKB-EC"/>
</dbReference>
<organism evidence="7 8">
    <name type="scientific">Candidatus Scatomorpha merdipullorum</name>
    <dbReference type="NCBI Taxonomy" id="2840927"/>
    <lineage>
        <taxon>Bacteria</taxon>
        <taxon>Bacillati</taxon>
        <taxon>Bacillota</taxon>
        <taxon>Clostridia</taxon>
        <taxon>Eubacteriales</taxon>
        <taxon>Candidatus Scatomorpha</taxon>
    </lineage>
</organism>
<comment type="catalytic activity">
    <reaction evidence="6">
        <text>precorrin-2 + NAD(+) = sirohydrochlorin + NADH + 2 H(+)</text>
        <dbReference type="Rhea" id="RHEA:15613"/>
        <dbReference type="ChEBI" id="CHEBI:15378"/>
        <dbReference type="ChEBI" id="CHEBI:57540"/>
        <dbReference type="ChEBI" id="CHEBI:57945"/>
        <dbReference type="ChEBI" id="CHEBI:58351"/>
        <dbReference type="ChEBI" id="CHEBI:58827"/>
        <dbReference type="EC" id="1.3.1.76"/>
    </reaction>
</comment>